<dbReference type="RefSeq" id="WP_075365053.1">
    <property type="nucleotide sequence ID" value="NZ_MLBF01000016.1"/>
</dbReference>
<name>A0A1Q8QW72_9FIRM</name>
<dbReference type="Proteomes" id="UP000186102">
    <property type="component" value="Unassembled WGS sequence"/>
</dbReference>
<protein>
    <submittedName>
        <fullName evidence="1">Uncharacterized protein</fullName>
    </submittedName>
</protein>
<organism evidence="1 2">
    <name type="scientific">Desulfosporosinus metallidurans</name>
    <dbReference type="NCBI Taxonomy" id="1888891"/>
    <lineage>
        <taxon>Bacteria</taxon>
        <taxon>Bacillati</taxon>
        <taxon>Bacillota</taxon>
        <taxon>Clostridia</taxon>
        <taxon>Eubacteriales</taxon>
        <taxon>Desulfitobacteriaceae</taxon>
        <taxon>Desulfosporosinus</taxon>
    </lineage>
</organism>
<comment type="caution">
    <text evidence="1">The sequence shown here is derived from an EMBL/GenBank/DDBJ whole genome shotgun (WGS) entry which is preliminary data.</text>
</comment>
<accession>A0A1Q8QW72</accession>
<proteinExistence type="predicted"/>
<reference evidence="1 2" key="1">
    <citation type="submission" date="2016-09" db="EMBL/GenBank/DDBJ databases">
        <title>Complete genome of Desulfosporosinus sp. OL.</title>
        <authorList>
            <person name="Mardanov A."/>
            <person name="Beletsky A."/>
            <person name="Panova A."/>
            <person name="Karnachuk O."/>
            <person name="Ravin N."/>
        </authorList>
    </citation>
    <scope>NUCLEOTIDE SEQUENCE [LARGE SCALE GENOMIC DNA]</scope>
    <source>
        <strain evidence="1 2">OL</strain>
    </source>
</reference>
<sequence>MKTQYLVIPVSDEERKRLDYVCTKLGITIEKFFDTALKEGEMEVLSNDALKPGGTFWNNEEETFKKDAE</sequence>
<dbReference type="OrthoDB" id="1798895at2"/>
<evidence type="ECO:0000313" key="1">
    <source>
        <dbReference type="EMBL" id="OLN31572.1"/>
    </source>
</evidence>
<gene>
    <name evidence="1" type="ORF">DSOL_2439</name>
</gene>
<evidence type="ECO:0000313" key="2">
    <source>
        <dbReference type="Proteomes" id="UP000186102"/>
    </source>
</evidence>
<dbReference type="EMBL" id="MLBF01000016">
    <property type="protein sequence ID" value="OLN31572.1"/>
    <property type="molecule type" value="Genomic_DNA"/>
</dbReference>
<dbReference type="AlphaFoldDB" id="A0A1Q8QW72"/>
<keyword evidence="2" id="KW-1185">Reference proteome</keyword>